<evidence type="ECO:0000256" key="1">
    <source>
        <dbReference type="ARBA" id="ARBA00004251"/>
    </source>
</evidence>
<reference evidence="15" key="1">
    <citation type="journal article" date="2016" name="Mol. Biol. Evol.">
        <title>Cyclostomes Lack Clustered Protocadherins.</title>
        <authorList>
            <person name="Ravi V."/>
            <person name="Yu W.P."/>
            <person name="Pillai N.E."/>
            <person name="Lian M.M."/>
            <person name="Tay B.H."/>
            <person name="Tohari S."/>
            <person name="Brenner S."/>
            <person name="Venkatesh B."/>
        </authorList>
    </citation>
    <scope>NUCLEOTIDE SEQUENCE</scope>
</reference>
<feature type="domain" description="Cadherin" evidence="14">
    <location>
        <begin position="415"/>
        <end position="518"/>
    </location>
</feature>
<dbReference type="CDD" id="cd11304">
    <property type="entry name" value="Cadherin_repeat"/>
    <property type="match status" value="6"/>
</dbReference>
<dbReference type="Gene3D" id="2.60.40.60">
    <property type="entry name" value="Cadherins"/>
    <property type="match status" value="6"/>
</dbReference>
<dbReference type="InterPro" id="IPR015919">
    <property type="entry name" value="Cadherin-like_sf"/>
</dbReference>
<dbReference type="FunFam" id="2.60.40.60:FF:000002">
    <property type="entry name" value="Protocadherin alpha 2"/>
    <property type="match status" value="1"/>
</dbReference>
<protein>
    <submittedName>
        <fullName evidence="15">Protocadherin-f</fullName>
    </submittedName>
</protein>
<feature type="domain" description="Cadherin" evidence="14">
    <location>
        <begin position="519"/>
        <end position="630"/>
    </location>
</feature>
<evidence type="ECO:0000256" key="5">
    <source>
        <dbReference type="ARBA" id="ARBA00022737"/>
    </source>
</evidence>
<dbReference type="PANTHER" id="PTHR24028:SF146">
    <property type="entry name" value="CADHERIN 96CB, ISOFORM D-RELATED"/>
    <property type="match status" value="1"/>
</dbReference>
<evidence type="ECO:0000313" key="15">
    <source>
        <dbReference type="EMBL" id="ALM55028.1"/>
    </source>
</evidence>
<feature type="region of interest" description="Disordered" evidence="12">
    <location>
        <begin position="777"/>
        <end position="839"/>
    </location>
</feature>
<keyword evidence="5" id="KW-0677">Repeat</keyword>
<accession>A0A0S1VVS1</accession>
<feature type="chain" id="PRO_5006591444" evidence="13">
    <location>
        <begin position="21"/>
        <end position="1190"/>
    </location>
</feature>
<evidence type="ECO:0000256" key="3">
    <source>
        <dbReference type="ARBA" id="ARBA00022692"/>
    </source>
</evidence>
<dbReference type="EMBL" id="KP941037">
    <property type="protein sequence ID" value="ALM55028.1"/>
    <property type="molecule type" value="mRNA"/>
</dbReference>
<feature type="compositionally biased region" description="Gly residues" evidence="12">
    <location>
        <begin position="1103"/>
        <end position="1115"/>
    </location>
</feature>
<keyword evidence="6 11" id="KW-0106">Calcium</keyword>
<evidence type="ECO:0000256" key="7">
    <source>
        <dbReference type="ARBA" id="ARBA00022889"/>
    </source>
</evidence>
<feature type="domain" description="Cadherin" evidence="14">
    <location>
        <begin position="299"/>
        <end position="406"/>
    </location>
</feature>
<feature type="compositionally biased region" description="Polar residues" evidence="12">
    <location>
        <begin position="1089"/>
        <end position="1099"/>
    </location>
</feature>
<evidence type="ECO:0000256" key="13">
    <source>
        <dbReference type="SAM" id="SignalP"/>
    </source>
</evidence>
<dbReference type="GO" id="GO:0007156">
    <property type="term" value="P:homophilic cell adhesion via plasma membrane adhesion molecules"/>
    <property type="evidence" value="ECO:0007669"/>
    <property type="project" value="InterPro"/>
</dbReference>
<sequence>MSPLLSLLLLLLLLPVPSAAQRGALRFSVREEEPPGTVIARLADLFLEQQRDGDDRDGEEGSEAGAAAAGAAPSRFVVMDARGADLPLGVHGRDGTLSVARALDREALCPRADPGPVAAASAAACVISMDVAAEFEEPRAAFRLVRVHVEVLDVNDHAPEFPRAVIPVEVSAKVHDHDDDDGDDDAVVTMSTMIMKVSESAPVGTRFPLDAARDPDVGENARIEYSLAPSQHFRLEVGAAGPGQAALAELVVTRALDREERALHELRLTARDAGATPRAGTALVRVSVLDTNDNSPAWARAAWEAEVREDAAAGSTVARLSASDPDEGPSGEVVYSLSAHAGPDARRLFRVDASTGLVTLARALDREQRASHTVHVQASDLGPHAVPAHSLLTVRVIDVNDNEPALRVRVLAERVSEAAPRGTLVAHVTAWDADAGDDGRVSVELLEEGGGGGSAARGGGGGGGGAAFVLLTDRALDRERAEEINVTVVARDHGSPPRSSSRSFTLRIADENDNAPAFPRAVLDASVPENARPGTLVTSVTARDADAAHNARVSYALLSAHGDEHEDDVTELLRVDPATGAVRTLRPLDREEHALLTFRVRAQDSGTPPLASDVTVHVRVLDANDNAPAIDVGATRSLAVPVGAPAGHPVGTVRARDPDEGLNGAVELSVAGESPLALFELSPGTGQLRTRVPVPRSALGVHALVVVASDSGEPRLSTTATVSVTVMLQEEMERRGGGAAGAAHGVAYSAALGSLGTACALLVLALAVAAARRGVKSAFRRDEERGGEEEEEEEGEEEGASDSSSRALHAERGAGRGSLGSLGLSSSCSSSSSSADAAPLERTAHPEYLSVGDAAPRPLEVSQLLALLHQGEYHPRPSFKGNARTRSFRSLPTEPDQLSSRDSARGDSDTGGSGSEGRASPCALGGTCTAECRVLGHSDSCWLPATDAPSPRGGSPPLVDAAPPPPALNNLRGGPPPHAACSTLPPRCERWLAGPRGGGAASGADLRSLDAPPRKLFPRGADEAASAPRLPLQTASFFPIIAKTSRHTWHFATAQRVAAAAVQHFVSRKSSAVCKCLCRLQWEVPVTGPQVSQDQSSTREPCGRGGALEGAGGAPALGPTCQRAPGAGLQSEQGPHLVPCTTTHAGRYWHTHRMSERHSCSHADSPGARAETDTAYGTRTWATPRELDGL</sequence>
<feature type="region of interest" description="Disordered" evidence="12">
    <location>
        <begin position="1159"/>
        <end position="1190"/>
    </location>
</feature>
<proteinExistence type="evidence at transcript level"/>
<dbReference type="FunFam" id="2.60.40.60:FF:000004">
    <property type="entry name" value="Protocadherin 1 gamma 2"/>
    <property type="match status" value="1"/>
</dbReference>
<name>A0A0S1VVS1_LETCA</name>
<evidence type="ECO:0000256" key="11">
    <source>
        <dbReference type="PROSITE-ProRule" id="PRU00043"/>
    </source>
</evidence>
<dbReference type="GO" id="GO:0005509">
    <property type="term" value="F:calcium ion binding"/>
    <property type="evidence" value="ECO:0007669"/>
    <property type="project" value="UniProtKB-UniRule"/>
</dbReference>
<keyword evidence="2" id="KW-1003">Cell membrane</keyword>
<evidence type="ECO:0000259" key="14">
    <source>
        <dbReference type="PROSITE" id="PS50268"/>
    </source>
</evidence>
<dbReference type="SMART" id="SM00112">
    <property type="entry name" value="CA"/>
    <property type="match status" value="5"/>
</dbReference>
<dbReference type="PROSITE" id="PS50268">
    <property type="entry name" value="CADHERIN_2"/>
    <property type="match status" value="6"/>
</dbReference>
<evidence type="ECO:0000256" key="6">
    <source>
        <dbReference type="ARBA" id="ARBA00022837"/>
    </source>
</evidence>
<dbReference type="AlphaFoldDB" id="A0A0S1VVS1"/>
<evidence type="ECO:0000256" key="10">
    <source>
        <dbReference type="ARBA" id="ARBA00023180"/>
    </source>
</evidence>
<dbReference type="FunFam" id="2.60.40.60:FF:000007">
    <property type="entry name" value="Protocadherin alpha 2"/>
    <property type="match status" value="1"/>
</dbReference>
<keyword evidence="8" id="KW-1133">Transmembrane helix</keyword>
<dbReference type="SUPFAM" id="SSF49313">
    <property type="entry name" value="Cadherin-like"/>
    <property type="match status" value="5"/>
</dbReference>
<evidence type="ECO:0000256" key="9">
    <source>
        <dbReference type="ARBA" id="ARBA00023136"/>
    </source>
</evidence>
<feature type="region of interest" description="Disordered" evidence="12">
    <location>
        <begin position="873"/>
        <end position="920"/>
    </location>
</feature>
<dbReference type="FunFam" id="2.60.40.60:FF:000020">
    <property type="entry name" value="Dachsous cadherin-related 1b"/>
    <property type="match status" value="1"/>
</dbReference>
<organism evidence="15">
    <name type="scientific">Lethenteron camtschaticum</name>
    <name type="common">Japanese lamprey</name>
    <name type="synonym">Lampetra japonica</name>
    <dbReference type="NCBI Taxonomy" id="980415"/>
    <lineage>
        <taxon>Eukaryota</taxon>
        <taxon>Metazoa</taxon>
        <taxon>Chordata</taxon>
        <taxon>Craniata</taxon>
        <taxon>Vertebrata</taxon>
        <taxon>Cyclostomata</taxon>
        <taxon>Hyperoartia</taxon>
        <taxon>Petromyzontiformes</taxon>
        <taxon>Petromyzontidae</taxon>
        <taxon>Lethenteron</taxon>
    </lineage>
</organism>
<feature type="domain" description="Cadherin" evidence="14">
    <location>
        <begin position="189"/>
        <end position="298"/>
    </location>
</feature>
<dbReference type="GO" id="GO:0005886">
    <property type="term" value="C:plasma membrane"/>
    <property type="evidence" value="ECO:0007669"/>
    <property type="project" value="UniProtKB-SubCell"/>
</dbReference>
<feature type="domain" description="Cadherin" evidence="14">
    <location>
        <begin position="21"/>
        <end position="161"/>
    </location>
</feature>
<feature type="signal peptide" evidence="13">
    <location>
        <begin position="1"/>
        <end position="20"/>
    </location>
</feature>
<keyword evidence="10" id="KW-0325">Glycoprotein</keyword>
<dbReference type="FunFam" id="2.60.40.60:FF:000092">
    <property type="entry name" value="Protocadherin 8"/>
    <property type="match status" value="1"/>
</dbReference>
<keyword evidence="9" id="KW-0472">Membrane</keyword>
<dbReference type="InterPro" id="IPR002126">
    <property type="entry name" value="Cadherin-like_dom"/>
</dbReference>
<dbReference type="Pfam" id="PF00028">
    <property type="entry name" value="Cadherin"/>
    <property type="match status" value="5"/>
</dbReference>
<dbReference type="PRINTS" id="PR00205">
    <property type="entry name" value="CADHERIN"/>
</dbReference>
<keyword evidence="4 13" id="KW-0732">Signal</keyword>
<dbReference type="InterPro" id="IPR020894">
    <property type="entry name" value="Cadherin_CS"/>
</dbReference>
<evidence type="ECO:0000256" key="12">
    <source>
        <dbReference type="SAM" id="MobiDB-lite"/>
    </source>
</evidence>
<feature type="region of interest" description="Disordered" evidence="12">
    <location>
        <begin position="1089"/>
        <end position="1115"/>
    </location>
</feature>
<dbReference type="PROSITE" id="PS00232">
    <property type="entry name" value="CADHERIN_1"/>
    <property type="match status" value="3"/>
</dbReference>
<feature type="compositionally biased region" description="Acidic residues" evidence="12">
    <location>
        <begin position="785"/>
        <end position="800"/>
    </location>
</feature>
<feature type="compositionally biased region" description="Low complexity" evidence="12">
    <location>
        <begin position="821"/>
        <end position="834"/>
    </location>
</feature>
<keyword evidence="3" id="KW-0812">Transmembrane</keyword>
<dbReference type="InterPro" id="IPR050174">
    <property type="entry name" value="Protocadherin/Cadherin-CA"/>
</dbReference>
<evidence type="ECO:0000256" key="8">
    <source>
        <dbReference type="ARBA" id="ARBA00022989"/>
    </source>
</evidence>
<keyword evidence="7" id="KW-0130">Cell adhesion</keyword>
<gene>
    <name evidence="15" type="primary">Pcdh-f</name>
</gene>
<feature type="domain" description="Cadherin" evidence="14">
    <location>
        <begin position="632"/>
        <end position="726"/>
    </location>
</feature>
<comment type="subcellular location">
    <subcellularLocation>
        <location evidence="1">Cell membrane</location>
        <topology evidence="1">Single-pass type I membrane protein</topology>
    </subcellularLocation>
</comment>
<dbReference type="PANTHER" id="PTHR24028">
    <property type="entry name" value="CADHERIN-87A"/>
    <property type="match status" value="1"/>
</dbReference>
<evidence type="ECO:0000256" key="2">
    <source>
        <dbReference type="ARBA" id="ARBA00022475"/>
    </source>
</evidence>
<evidence type="ECO:0000256" key="4">
    <source>
        <dbReference type="ARBA" id="ARBA00022729"/>
    </source>
</evidence>